<feature type="transmembrane region" description="Helical" evidence="2">
    <location>
        <begin position="20"/>
        <end position="47"/>
    </location>
</feature>
<feature type="compositionally biased region" description="Basic and acidic residues" evidence="1">
    <location>
        <begin position="109"/>
        <end position="122"/>
    </location>
</feature>
<keyword evidence="2" id="KW-0812">Transmembrane</keyword>
<sequence length="122" mass="13408">MALTVGPAERVEKLHRRFGFYYASCYLVGFMVGAATAGAAAAGAAACMKLDKTRRNRPGDSVCKRARHIVRCILRHGRKTAAGNAHRPGRTKDEPAESAPKGEQNVTNKTREKERYEKHAAR</sequence>
<keyword evidence="2" id="KW-0472">Membrane</keyword>
<reference evidence="3" key="2">
    <citation type="submission" date="2020-05" db="UniProtKB">
        <authorList>
            <consortium name="EnsemblMetazoa"/>
        </authorList>
    </citation>
    <scope>IDENTIFICATION</scope>
    <source>
        <strain evidence="3">FAR1</strain>
    </source>
</reference>
<dbReference type="EMBL" id="AXCN02000739">
    <property type="status" value="NOT_ANNOTATED_CDS"/>
    <property type="molecule type" value="Genomic_DNA"/>
</dbReference>
<evidence type="ECO:0000313" key="3">
    <source>
        <dbReference type="EnsemblMetazoa" id="AFAF009894-PA"/>
    </source>
</evidence>
<dbReference type="VEuPathDB" id="VectorBase:AFAF009894"/>
<evidence type="ECO:0000313" key="4">
    <source>
        <dbReference type="Proteomes" id="UP000075886"/>
    </source>
</evidence>
<organism evidence="3 4">
    <name type="scientific">Anopheles farauti</name>
    <dbReference type="NCBI Taxonomy" id="69004"/>
    <lineage>
        <taxon>Eukaryota</taxon>
        <taxon>Metazoa</taxon>
        <taxon>Ecdysozoa</taxon>
        <taxon>Arthropoda</taxon>
        <taxon>Hexapoda</taxon>
        <taxon>Insecta</taxon>
        <taxon>Pterygota</taxon>
        <taxon>Neoptera</taxon>
        <taxon>Endopterygota</taxon>
        <taxon>Diptera</taxon>
        <taxon>Nematocera</taxon>
        <taxon>Culicoidea</taxon>
        <taxon>Culicidae</taxon>
        <taxon>Anophelinae</taxon>
        <taxon>Anopheles</taxon>
    </lineage>
</organism>
<feature type="region of interest" description="Disordered" evidence="1">
    <location>
        <begin position="77"/>
        <end position="122"/>
    </location>
</feature>
<accession>A0A182QGU9</accession>
<dbReference type="EnsemblMetazoa" id="AFAF009894-RA">
    <property type="protein sequence ID" value="AFAF009894-PA"/>
    <property type="gene ID" value="AFAF009894"/>
</dbReference>
<name>A0A182QGU9_9DIPT</name>
<dbReference type="Proteomes" id="UP000075886">
    <property type="component" value="Unassembled WGS sequence"/>
</dbReference>
<keyword evidence="2" id="KW-1133">Transmembrane helix</keyword>
<proteinExistence type="predicted"/>
<evidence type="ECO:0000256" key="1">
    <source>
        <dbReference type="SAM" id="MobiDB-lite"/>
    </source>
</evidence>
<evidence type="ECO:0000256" key="2">
    <source>
        <dbReference type="SAM" id="Phobius"/>
    </source>
</evidence>
<keyword evidence="4" id="KW-1185">Reference proteome</keyword>
<reference evidence="4" key="1">
    <citation type="submission" date="2014-01" db="EMBL/GenBank/DDBJ databases">
        <title>The Genome Sequence of Anopheles farauti FAR1 (V2).</title>
        <authorList>
            <consortium name="The Broad Institute Genomics Platform"/>
            <person name="Neafsey D.E."/>
            <person name="Besansky N."/>
            <person name="Howell P."/>
            <person name="Walton C."/>
            <person name="Young S.K."/>
            <person name="Zeng Q."/>
            <person name="Gargeya S."/>
            <person name="Fitzgerald M."/>
            <person name="Haas B."/>
            <person name="Abouelleil A."/>
            <person name="Allen A.W."/>
            <person name="Alvarado L."/>
            <person name="Arachchi H.M."/>
            <person name="Berlin A.M."/>
            <person name="Chapman S.B."/>
            <person name="Gainer-Dewar J."/>
            <person name="Goldberg J."/>
            <person name="Griggs A."/>
            <person name="Gujja S."/>
            <person name="Hansen M."/>
            <person name="Howarth C."/>
            <person name="Imamovic A."/>
            <person name="Ireland A."/>
            <person name="Larimer J."/>
            <person name="McCowan C."/>
            <person name="Murphy C."/>
            <person name="Pearson M."/>
            <person name="Poon T.W."/>
            <person name="Priest M."/>
            <person name="Roberts A."/>
            <person name="Saif S."/>
            <person name="Shea T."/>
            <person name="Sisk P."/>
            <person name="Sykes S."/>
            <person name="Wortman J."/>
            <person name="Nusbaum C."/>
            <person name="Birren B."/>
        </authorList>
    </citation>
    <scope>NUCLEOTIDE SEQUENCE [LARGE SCALE GENOMIC DNA]</scope>
    <source>
        <strain evidence="4">FAR1</strain>
    </source>
</reference>
<dbReference type="AlphaFoldDB" id="A0A182QGU9"/>
<protein>
    <submittedName>
        <fullName evidence="3">Uncharacterized protein</fullName>
    </submittedName>
</protein>